<gene>
    <name evidence="1" type="ORF">DFH08DRAFT_1044007</name>
</gene>
<reference evidence="1" key="1">
    <citation type="submission" date="2023-03" db="EMBL/GenBank/DDBJ databases">
        <title>Massive genome expansion in bonnet fungi (Mycena s.s.) driven by repeated elements and novel gene families across ecological guilds.</title>
        <authorList>
            <consortium name="Lawrence Berkeley National Laboratory"/>
            <person name="Harder C.B."/>
            <person name="Miyauchi S."/>
            <person name="Viragh M."/>
            <person name="Kuo A."/>
            <person name="Thoen E."/>
            <person name="Andreopoulos B."/>
            <person name="Lu D."/>
            <person name="Skrede I."/>
            <person name="Drula E."/>
            <person name="Henrissat B."/>
            <person name="Morin E."/>
            <person name="Kohler A."/>
            <person name="Barry K."/>
            <person name="LaButti K."/>
            <person name="Morin E."/>
            <person name="Salamov A."/>
            <person name="Lipzen A."/>
            <person name="Mereny Z."/>
            <person name="Hegedus B."/>
            <person name="Baldrian P."/>
            <person name="Stursova M."/>
            <person name="Weitz H."/>
            <person name="Taylor A."/>
            <person name="Grigoriev I.V."/>
            <person name="Nagy L.G."/>
            <person name="Martin F."/>
            <person name="Kauserud H."/>
        </authorList>
    </citation>
    <scope>NUCLEOTIDE SEQUENCE</scope>
    <source>
        <strain evidence="1">CBHHK002</strain>
    </source>
</reference>
<keyword evidence="2" id="KW-1185">Reference proteome</keyword>
<comment type="caution">
    <text evidence="1">The sequence shown here is derived from an EMBL/GenBank/DDBJ whole genome shotgun (WGS) entry which is preliminary data.</text>
</comment>
<sequence length="356" mass="40297">MIYRNSYLEEEEEHGINLDVVGASEVVLVPRDRLSLFSLWAPTGRSSTNFAPSDTNHCFCHPGQSCRASCQDLGQHLEIHECRADKSFRLPSPNRPLREPPSCNSRYKVAQSGDAVARELEAHLKTLEQSFSDIDDFFKEQVELPFMYRYIKRDEIQESITRHNQSVKDYILLFSLGVNLSHANTLRRHPESKGDRLDFGRILTLPARHVPHHALLQPVPDSILIDALLSTGPSGALRGWEARTYGVFEDDIDFEPFENDEENPLFAGYLSLPLKNIWTARNITPPKEEEPVSKWILDQVNGREQYMWVPPPEIVADSQCSHPLHRSQLAIILIFACTPAHHTQTGNASPSSSPIS</sequence>
<name>A0AAD6Z9Z8_9AGAR</name>
<dbReference type="InterPro" id="IPR059179">
    <property type="entry name" value="MLKL-like_MCAfunc"/>
</dbReference>
<dbReference type="AlphaFoldDB" id="A0AAD6Z9Z8"/>
<organism evidence="1 2">
    <name type="scientific">Mycena albidolilacea</name>
    <dbReference type="NCBI Taxonomy" id="1033008"/>
    <lineage>
        <taxon>Eukaryota</taxon>
        <taxon>Fungi</taxon>
        <taxon>Dikarya</taxon>
        <taxon>Basidiomycota</taxon>
        <taxon>Agaricomycotina</taxon>
        <taxon>Agaricomycetes</taxon>
        <taxon>Agaricomycetidae</taxon>
        <taxon>Agaricales</taxon>
        <taxon>Marasmiineae</taxon>
        <taxon>Mycenaceae</taxon>
        <taxon>Mycena</taxon>
    </lineage>
</organism>
<evidence type="ECO:0000313" key="1">
    <source>
        <dbReference type="EMBL" id="KAJ7312758.1"/>
    </source>
</evidence>
<dbReference type="EMBL" id="JARIHO010000070">
    <property type="protein sequence ID" value="KAJ7312758.1"/>
    <property type="molecule type" value="Genomic_DNA"/>
</dbReference>
<protein>
    <submittedName>
        <fullName evidence="1">Uncharacterized protein</fullName>
    </submittedName>
</protein>
<dbReference type="Proteomes" id="UP001218218">
    <property type="component" value="Unassembled WGS sequence"/>
</dbReference>
<evidence type="ECO:0000313" key="2">
    <source>
        <dbReference type="Proteomes" id="UP001218218"/>
    </source>
</evidence>
<accession>A0AAD6Z9Z8</accession>
<dbReference type="CDD" id="cd21037">
    <property type="entry name" value="MLKL_NTD"/>
    <property type="match status" value="1"/>
</dbReference>
<proteinExistence type="predicted"/>